<sequence length="421" mass="46394">MEIPDYVRNNYGIDLTGDDVRVLRDKLCRLDNPACDLQGTREALRTFGPMAVSVCDDGSLNAIINRNEQLEARYRRLVSVPLVRGRPGGATLPSHLQCLGWLTPYAQERVCRNYNKGGELAHSTYSYLIFRDGNKLPFGQPMKCPCSLLLPCRHMAFAAEYHGQPPLPLVESGRRLLPLNGVQPSASGAINRVSVQAAPKGKSSKLSVARKISSDICEAIVRLGSSDFGACCLSLRTFADQVCAGHVPSCVLSTEGVTRVFRAEMRNAASTSLAPSGDGISSLAVEAPVRCDGQPSTSNTIICRRAQKSLLPFYEDKMAGLDESFDLQDDNYYLQCIKLRDHKVRTAEKYGTVAPHHKEPMVSHIDADVCNLFDGACEGSKIDLVQCDHCHVWPHCRRIGSLLDRPTFFCPMCARHNRILE</sequence>
<reference evidence="1 2" key="2">
    <citation type="journal article" date="2021" name="Genomics">
        <title>High-quality reference genome for Clonorchis sinensis.</title>
        <authorList>
            <person name="Young N.D."/>
            <person name="Stroehlein A.J."/>
            <person name="Kinkar L."/>
            <person name="Wang T."/>
            <person name="Sohn W.M."/>
            <person name="Chang B.C.H."/>
            <person name="Kaur P."/>
            <person name="Weisz D."/>
            <person name="Dudchenko O."/>
            <person name="Aiden E.L."/>
            <person name="Korhonen P.K."/>
            <person name="Gasser R.B."/>
        </authorList>
    </citation>
    <scope>NUCLEOTIDE SEQUENCE [LARGE SCALE GENOMIC DNA]</scope>
    <source>
        <strain evidence="1">Cs-k2</strain>
    </source>
</reference>
<accession>A0A3R7F5T1</accession>
<reference evidence="1 2" key="1">
    <citation type="journal article" date="2018" name="Biotechnol. Adv.">
        <title>Improved genomic resources and new bioinformatic workflow for the carcinogenic parasite Clonorchis sinensis: Biotechnological implications.</title>
        <authorList>
            <person name="Wang D."/>
            <person name="Korhonen P.K."/>
            <person name="Gasser R.B."/>
            <person name="Young N.D."/>
        </authorList>
    </citation>
    <scope>NUCLEOTIDE SEQUENCE [LARGE SCALE GENOMIC DNA]</scope>
    <source>
        <strain evidence="1">Cs-k2</strain>
    </source>
</reference>
<comment type="caution">
    <text evidence="1">The sequence shown here is derived from an EMBL/GenBank/DDBJ whole genome shotgun (WGS) entry which is preliminary data.</text>
</comment>
<protein>
    <recommendedName>
        <fullName evidence="3">SWIM-type domain-containing protein</fullName>
    </recommendedName>
</protein>
<dbReference type="AlphaFoldDB" id="A0A3R7F5T1"/>
<dbReference type="Proteomes" id="UP000286415">
    <property type="component" value="Unassembled WGS sequence"/>
</dbReference>
<evidence type="ECO:0000313" key="2">
    <source>
        <dbReference type="Proteomes" id="UP000286415"/>
    </source>
</evidence>
<dbReference type="EMBL" id="NIRI02000056">
    <property type="protein sequence ID" value="KAG5446794.1"/>
    <property type="molecule type" value="Genomic_DNA"/>
</dbReference>
<keyword evidence="2" id="KW-1185">Reference proteome</keyword>
<proteinExistence type="predicted"/>
<organism evidence="1 2">
    <name type="scientific">Clonorchis sinensis</name>
    <name type="common">Chinese liver fluke</name>
    <dbReference type="NCBI Taxonomy" id="79923"/>
    <lineage>
        <taxon>Eukaryota</taxon>
        <taxon>Metazoa</taxon>
        <taxon>Spiralia</taxon>
        <taxon>Lophotrochozoa</taxon>
        <taxon>Platyhelminthes</taxon>
        <taxon>Trematoda</taxon>
        <taxon>Digenea</taxon>
        <taxon>Opisthorchiida</taxon>
        <taxon>Opisthorchiata</taxon>
        <taxon>Opisthorchiidae</taxon>
        <taxon>Clonorchis</taxon>
    </lineage>
</organism>
<dbReference type="InParanoid" id="A0A3R7F5T1"/>
<evidence type="ECO:0000313" key="1">
    <source>
        <dbReference type="EMBL" id="KAG5446794.1"/>
    </source>
</evidence>
<gene>
    <name evidence="1" type="ORF">CSKR_105536</name>
</gene>
<name>A0A3R7F5T1_CLOSI</name>
<evidence type="ECO:0008006" key="3">
    <source>
        <dbReference type="Google" id="ProtNLM"/>
    </source>
</evidence>